<keyword evidence="1" id="KW-0812">Transmembrane</keyword>
<dbReference type="InterPro" id="IPR050640">
    <property type="entry name" value="Bact_2-comp_sensor_kinase"/>
</dbReference>
<feature type="domain" description="Histidine kinase/HSP90-like ATPase" evidence="2">
    <location>
        <begin position="475"/>
        <end position="585"/>
    </location>
</feature>
<dbReference type="AlphaFoldDB" id="A0A3T1D1I7"/>
<evidence type="ECO:0000259" key="2">
    <source>
        <dbReference type="Pfam" id="PF02518"/>
    </source>
</evidence>
<dbReference type="RefSeq" id="WP_130606070.1">
    <property type="nucleotide sequence ID" value="NZ_AP019400.1"/>
</dbReference>
<feature type="transmembrane region" description="Helical" evidence="1">
    <location>
        <begin position="286"/>
        <end position="308"/>
    </location>
</feature>
<dbReference type="PANTHER" id="PTHR34220:SF7">
    <property type="entry name" value="SENSOR HISTIDINE KINASE YPDA"/>
    <property type="match status" value="1"/>
</dbReference>
<dbReference type="GO" id="GO:0000155">
    <property type="term" value="F:phosphorelay sensor kinase activity"/>
    <property type="evidence" value="ECO:0007669"/>
    <property type="project" value="InterPro"/>
</dbReference>
<keyword evidence="1" id="KW-1133">Transmembrane helix</keyword>
<keyword evidence="5" id="KW-1185">Reference proteome</keyword>
<accession>A0A3T1D1I7</accession>
<proteinExistence type="predicted"/>
<dbReference type="Gene3D" id="6.10.340.10">
    <property type="match status" value="1"/>
</dbReference>
<keyword evidence="4" id="KW-0808">Transferase</keyword>
<protein>
    <submittedName>
        <fullName evidence="4">Putative two-component sensor kinase</fullName>
    </submittedName>
</protein>
<dbReference type="SUPFAM" id="SSF55874">
    <property type="entry name" value="ATPase domain of HSP90 chaperone/DNA topoisomerase II/histidine kinase"/>
    <property type="match status" value="1"/>
</dbReference>
<sequence>MKLFKRLRIKTQLLIIALSTLTVMIFIIFFNYFKVADVVTVKNDESTAEMLFQLQQAQNSDFDVLNRVLTNVAYNKLVQQYLTVSDELNKFELFQQLNNFIVNMMEMKEGILDIILIGSNGTSISYNGSSTFANAYIKDIPSNNVPYYLGVKKYKNYNSLIVGTKVYWLVDAKEYYKEIGTLFLVVDVKAISNKFNPRSNQNGTSLYLLDRDNYVFSTNTSLEVGSKFQLLPPELIKEVGKFDTKIDGEEVTVQIQPISQMSGKMINVIPRDFLLSDVAKIRRQELYIFLIAMFLLAIPLIYITNNILHPLKKLMSFMSLLKNGSIKNLKNRIALEGYAEMTVVAVEFNTMLNEIDNLAGKLLETNSRYYLLELEKKQAEFAYLKSQINPHFLYNTLESIKGIASVRGVAEIHDMTQSLGQIFQYSIKGEDKVALREELTIVECYLQIQQIRFMNKFIVHMKISDQASACIIPKMILQPIVENAIYHGLEPKLGKGNLWISAEVTDTNHLVISVKENGVGIESQALANLEARLGQAQDQILTDKKAGIGMVNVDKRIKLVCGDHFGLKIHSIAEEGTEVILSLPAWRADHV</sequence>
<keyword evidence="4" id="KW-0418">Kinase</keyword>
<dbReference type="Gene3D" id="3.30.565.10">
    <property type="entry name" value="Histidine kinase-like ATPase, C-terminal domain"/>
    <property type="match status" value="1"/>
</dbReference>
<dbReference type="OrthoDB" id="9809348at2"/>
<evidence type="ECO:0000313" key="5">
    <source>
        <dbReference type="Proteomes" id="UP000289856"/>
    </source>
</evidence>
<organism evidence="4 5">
    <name type="scientific">Cohnella abietis</name>
    <dbReference type="NCBI Taxonomy" id="2507935"/>
    <lineage>
        <taxon>Bacteria</taxon>
        <taxon>Bacillati</taxon>
        <taxon>Bacillota</taxon>
        <taxon>Bacilli</taxon>
        <taxon>Bacillales</taxon>
        <taxon>Paenibacillaceae</taxon>
        <taxon>Cohnella</taxon>
    </lineage>
</organism>
<dbReference type="GO" id="GO:0016020">
    <property type="term" value="C:membrane"/>
    <property type="evidence" value="ECO:0007669"/>
    <property type="project" value="InterPro"/>
</dbReference>
<keyword evidence="1" id="KW-0472">Membrane</keyword>
<dbReference type="InterPro" id="IPR010559">
    <property type="entry name" value="Sig_transdc_His_kin_internal"/>
</dbReference>
<evidence type="ECO:0000259" key="3">
    <source>
        <dbReference type="Pfam" id="PF06580"/>
    </source>
</evidence>
<dbReference type="Proteomes" id="UP000289856">
    <property type="component" value="Chromosome"/>
</dbReference>
<dbReference type="InterPro" id="IPR036890">
    <property type="entry name" value="HATPase_C_sf"/>
</dbReference>
<feature type="transmembrane region" description="Helical" evidence="1">
    <location>
        <begin position="12"/>
        <end position="33"/>
    </location>
</feature>
<feature type="domain" description="Signal transduction histidine kinase internal region" evidence="3">
    <location>
        <begin position="379"/>
        <end position="457"/>
    </location>
</feature>
<dbReference type="PANTHER" id="PTHR34220">
    <property type="entry name" value="SENSOR HISTIDINE KINASE YPDA"/>
    <property type="match status" value="1"/>
</dbReference>
<dbReference type="Pfam" id="PF02518">
    <property type="entry name" value="HATPase_c"/>
    <property type="match status" value="1"/>
</dbReference>
<dbReference type="KEGG" id="cohn:KCTCHS21_13170"/>
<evidence type="ECO:0000313" key="4">
    <source>
        <dbReference type="EMBL" id="BBI31918.1"/>
    </source>
</evidence>
<dbReference type="EMBL" id="AP019400">
    <property type="protein sequence ID" value="BBI31918.1"/>
    <property type="molecule type" value="Genomic_DNA"/>
</dbReference>
<name>A0A3T1D1I7_9BACL</name>
<reference evidence="4 5" key="1">
    <citation type="submission" date="2019-01" db="EMBL/GenBank/DDBJ databases">
        <title>Complete genome sequence of Cohnella hallensis HS21 isolated from Korean fir (Abies koreana) rhizospheric soil.</title>
        <authorList>
            <person name="Jiang L."/>
            <person name="Kang S.W."/>
            <person name="Kim S."/>
            <person name="Jung J."/>
            <person name="Kim C.Y."/>
            <person name="Kim D.H."/>
            <person name="Kim S.W."/>
            <person name="Lee J."/>
        </authorList>
    </citation>
    <scope>NUCLEOTIDE SEQUENCE [LARGE SCALE GENOMIC DNA]</scope>
    <source>
        <strain evidence="4 5">HS21</strain>
    </source>
</reference>
<evidence type="ECO:0000256" key="1">
    <source>
        <dbReference type="SAM" id="Phobius"/>
    </source>
</evidence>
<gene>
    <name evidence="4" type="ORF">KCTCHS21_13170</name>
</gene>
<dbReference type="InterPro" id="IPR003594">
    <property type="entry name" value="HATPase_dom"/>
</dbReference>
<dbReference type="Pfam" id="PF06580">
    <property type="entry name" value="His_kinase"/>
    <property type="match status" value="1"/>
</dbReference>